<feature type="transmembrane region" description="Helical" evidence="7">
    <location>
        <begin position="146"/>
        <end position="165"/>
    </location>
</feature>
<name>E6PFE9_9ZZZZ</name>
<feature type="transmembrane region" description="Helical" evidence="7">
    <location>
        <begin position="21"/>
        <end position="44"/>
    </location>
</feature>
<feature type="transmembrane region" description="Helical" evidence="7">
    <location>
        <begin position="118"/>
        <end position="139"/>
    </location>
</feature>
<gene>
    <name evidence="8" type="ORF">CARN1_1510</name>
</gene>
<comment type="similarity">
    <text evidence="2">Belongs to the peptidase M50B family.</text>
</comment>
<evidence type="ECO:0000256" key="2">
    <source>
        <dbReference type="ARBA" id="ARBA00007931"/>
    </source>
</evidence>
<feature type="transmembrane region" description="Helical" evidence="7">
    <location>
        <begin position="233"/>
        <end position="251"/>
    </location>
</feature>
<evidence type="ECO:0000256" key="6">
    <source>
        <dbReference type="ARBA" id="ARBA00023049"/>
    </source>
</evidence>
<evidence type="ECO:0000256" key="7">
    <source>
        <dbReference type="SAM" id="Phobius"/>
    </source>
</evidence>
<comment type="caution">
    <text evidence="8">The sequence shown here is derived from an EMBL/GenBank/DDBJ whole genome shotgun (WGS) entry which is preliminary data.</text>
</comment>
<keyword evidence="7" id="KW-1133">Transmembrane helix</keyword>
<evidence type="ECO:0000256" key="4">
    <source>
        <dbReference type="ARBA" id="ARBA00022801"/>
    </source>
</evidence>
<keyword evidence="5" id="KW-0862">Zinc</keyword>
<feature type="transmembrane region" description="Helical" evidence="7">
    <location>
        <begin position="56"/>
        <end position="77"/>
    </location>
</feature>
<feature type="transmembrane region" description="Helical" evidence="7">
    <location>
        <begin position="203"/>
        <end position="221"/>
    </location>
</feature>
<keyword evidence="6" id="KW-0482">Metalloprotease</keyword>
<dbReference type="PANTHER" id="PTHR39188">
    <property type="entry name" value="MEMBRANE-ASSOCIATED ZINC METALLOPROTEASE M50B"/>
    <property type="match status" value="1"/>
</dbReference>
<evidence type="ECO:0000256" key="3">
    <source>
        <dbReference type="ARBA" id="ARBA00022670"/>
    </source>
</evidence>
<evidence type="ECO:0000256" key="1">
    <source>
        <dbReference type="ARBA" id="ARBA00001947"/>
    </source>
</evidence>
<dbReference type="PANTHER" id="PTHR39188:SF3">
    <property type="entry name" value="STAGE IV SPORULATION PROTEIN FB"/>
    <property type="match status" value="1"/>
</dbReference>
<proteinExistence type="inferred from homology"/>
<accession>E6PFE9</accession>
<feature type="transmembrane region" description="Helical" evidence="7">
    <location>
        <begin position="177"/>
        <end position="196"/>
    </location>
</feature>
<keyword evidence="7" id="KW-0812">Transmembrane</keyword>
<evidence type="ECO:0000313" key="8">
    <source>
        <dbReference type="EMBL" id="CBH75185.1"/>
    </source>
</evidence>
<dbReference type="AlphaFoldDB" id="E6PFE9"/>
<organism evidence="8">
    <name type="scientific">mine drainage metagenome</name>
    <dbReference type="NCBI Taxonomy" id="410659"/>
    <lineage>
        <taxon>unclassified sequences</taxon>
        <taxon>metagenomes</taxon>
        <taxon>ecological metagenomes</taxon>
    </lineage>
</organism>
<evidence type="ECO:0000256" key="5">
    <source>
        <dbReference type="ARBA" id="ARBA00022833"/>
    </source>
</evidence>
<sequence>MESSDRPPEQPAKKKPKGLAALLVAAGGLIAKFKGLLLLFVHVPMLLGSLSFLATLWLYGLTLGWRFGIILALVLLAHELGHVVAFRSYGLAVRAPVFLPFIGALTPGARPANAEDGAYIALAGPLAGMGLAAACLTMGLATHDPFWMLAANISALLNLFNMAPVLPLDGGSIIRAVWPPIVVIALPIFIIVAILAQLPLLPIALIALFSVFWLFGSWRSALASTVDGIETPARIRIGLAYAGTLLGLLFIEARIHLPALASLHR</sequence>
<protein>
    <submittedName>
        <fullName evidence="8">Putative Peptidase M50</fullName>
    </submittedName>
</protein>
<keyword evidence="4" id="KW-0378">Hydrolase</keyword>
<dbReference type="EMBL" id="CABL01000006">
    <property type="protein sequence ID" value="CBH75185.1"/>
    <property type="molecule type" value="Genomic_DNA"/>
</dbReference>
<reference evidence="8" key="1">
    <citation type="submission" date="2009-10" db="EMBL/GenBank/DDBJ databases">
        <title>Diversity of trophic interactions inside an arsenic-rich microbial ecosystem.</title>
        <authorList>
            <person name="Bertin P.N."/>
            <person name="Heinrich-Salmeron A."/>
            <person name="Pelletier E."/>
            <person name="Goulhen-Chollet F."/>
            <person name="Arsene-Ploetze F."/>
            <person name="Gallien S."/>
            <person name="Calteau A."/>
            <person name="Vallenet D."/>
            <person name="Casiot C."/>
            <person name="Chane-Woon-Ming B."/>
            <person name="Giloteaux L."/>
            <person name="Barakat M."/>
            <person name="Bonnefoy V."/>
            <person name="Bruneel O."/>
            <person name="Chandler M."/>
            <person name="Cleiss J."/>
            <person name="Duran R."/>
            <person name="Elbaz-Poulichet F."/>
            <person name="Fonknechten N."/>
            <person name="Lauga B."/>
            <person name="Mornico D."/>
            <person name="Ortet P."/>
            <person name="Schaeffer C."/>
            <person name="Siguier P."/>
            <person name="Alexander Thil Smith A."/>
            <person name="Van Dorsselaer A."/>
            <person name="Weissenbach J."/>
            <person name="Medigue C."/>
            <person name="Le Paslier D."/>
        </authorList>
    </citation>
    <scope>NUCLEOTIDE SEQUENCE</scope>
</reference>
<keyword evidence="7" id="KW-0472">Membrane</keyword>
<keyword evidence="3" id="KW-0645">Protease</keyword>
<comment type="cofactor">
    <cofactor evidence="1">
        <name>Zn(2+)</name>
        <dbReference type="ChEBI" id="CHEBI:29105"/>
    </cofactor>
</comment>
<dbReference type="GO" id="GO:0006508">
    <property type="term" value="P:proteolysis"/>
    <property type="evidence" value="ECO:0007669"/>
    <property type="project" value="UniProtKB-KW"/>
</dbReference>
<dbReference type="GO" id="GO:0008237">
    <property type="term" value="F:metallopeptidase activity"/>
    <property type="evidence" value="ECO:0007669"/>
    <property type="project" value="UniProtKB-KW"/>
</dbReference>